<gene>
    <name evidence="2" type="ORF">NF27_EY01930</name>
</gene>
<comment type="caution">
    <text evidence="2">The sequence shown here is derived from an EMBL/GenBank/DDBJ whole genome shotgun (WGS) entry which is preliminary data.</text>
</comment>
<dbReference type="AlphaFoldDB" id="A0A0C1MSQ7"/>
<dbReference type="GO" id="GO:0016740">
    <property type="term" value="F:transferase activity"/>
    <property type="evidence" value="ECO:0007669"/>
    <property type="project" value="UniProtKB-KW"/>
</dbReference>
<proteinExistence type="predicted"/>
<dbReference type="GO" id="GO:0015774">
    <property type="term" value="P:polysaccharide transport"/>
    <property type="evidence" value="ECO:0007669"/>
    <property type="project" value="InterPro"/>
</dbReference>
<keyword evidence="2" id="KW-0808">Transferase</keyword>
<dbReference type="Gene3D" id="3.40.50.12580">
    <property type="match status" value="1"/>
</dbReference>
<accession>A0A0C1MSQ7</accession>
<feature type="domain" description="Glycosyltransferase 2-like prokaryotic type" evidence="1">
    <location>
        <begin position="26"/>
        <end position="303"/>
    </location>
</feature>
<dbReference type="InterPro" id="IPR043148">
    <property type="entry name" value="TagF_C"/>
</dbReference>
<dbReference type="CDD" id="cd00761">
    <property type="entry name" value="Glyco_tranf_GTA_type"/>
    <property type="match status" value="1"/>
</dbReference>
<name>A0A0C1MSQ7_9RICK</name>
<dbReference type="Pfam" id="PF05159">
    <property type="entry name" value="Capsule_synth"/>
    <property type="match status" value="1"/>
</dbReference>
<dbReference type="Pfam" id="PF10111">
    <property type="entry name" value="Glyco_tranf_2_2"/>
    <property type="match status" value="1"/>
</dbReference>
<sequence length="741" mass="87402">MINLYLVMEDIVGIKPLDLRNDAGLTVIIPFKYTNQREDILERISFCKLDRNLPNNIDFLLVDDCTELDISEQAANLCKELGISYMRLDSDNLLFSAARARNYGAMYSLSPFIMFMDIDLAVYDGFYQDVLEEIKLNDLENNVRDFIGFGVVYLTKHGSELFFNAERTTRRKQFLQYFLVNNEEVVEKFSTGTSVQVFNREYYLARGGNNEEFSGWGFEDLEFTCRLAHRAKHFPLPQNFLQDYKNCRDVVEYNGFKSLIRLYGDISFAKGISLFHIWHEVNNSSSYMKRKQKNRVLFNKLLKSYIERKEEPEPLPDLSQGNSLIFTLTHPAIYNREVLPRYGKIFYEEEEKFDDISYLEEYLKDNNINRVILQNPYSNEIRLKIYNFLREREIEYFVIERGALPNSMFFDRNGFNADSKSYHSQNWDFEIGEEKRKVVLNYISEEKSNDAALEDQPERIAANKLLRQLKINPGKKVLFVPFQTPSDTVIKFFCGIIKTYDEFVELVRSVAKSLPKNWVLVYKKHPLTKEGYEVAGGIEADDYNIKDLLNIADCILLINSGVGVLSMLWEKPVLYTGEAFYAHDAFNRRVKNQQEIILNLNNLFMPDKEKVFRFLSYLINDFYSFGNFTTKVIDWSLESKMTITSEIDYYQINNIGKTKYMYNPVRAVKINNKSVLFDRYRFSTDYKLRQGTGLIGRPIIRNNTKRRFVIVRRLRKLINNPHNFFEDSRFIFLRRLRYLFK</sequence>
<dbReference type="InterPro" id="IPR007833">
    <property type="entry name" value="Capsule_polysaccharide_synth"/>
</dbReference>
<evidence type="ECO:0000259" key="1">
    <source>
        <dbReference type="Pfam" id="PF10111"/>
    </source>
</evidence>
<dbReference type="InterPro" id="IPR029044">
    <property type="entry name" value="Nucleotide-diphossugar_trans"/>
</dbReference>
<protein>
    <submittedName>
        <fullName evidence="2">Putative glycosyltransferase involved in capsule biosynthesis, similar to kpsS</fullName>
    </submittedName>
</protein>
<dbReference type="SUPFAM" id="SSF53448">
    <property type="entry name" value="Nucleotide-diphospho-sugar transferases"/>
    <property type="match status" value="1"/>
</dbReference>
<evidence type="ECO:0000313" key="3">
    <source>
        <dbReference type="Proteomes" id="UP000031258"/>
    </source>
</evidence>
<dbReference type="GO" id="GO:0000271">
    <property type="term" value="P:polysaccharide biosynthetic process"/>
    <property type="evidence" value="ECO:0007669"/>
    <property type="project" value="InterPro"/>
</dbReference>
<reference evidence="2 3" key="1">
    <citation type="submission" date="2014-11" db="EMBL/GenBank/DDBJ databases">
        <title>A Rickettsiales Symbiont of Amoebae With Ancient Features.</title>
        <authorList>
            <person name="Schulz F."/>
            <person name="Martijn J."/>
            <person name="Wascher F."/>
            <person name="Kostanjsek R."/>
            <person name="Ettema T.J."/>
            <person name="Horn M."/>
        </authorList>
    </citation>
    <scope>NUCLEOTIDE SEQUENCE [LARGE SCALE GENOMIC DNA]</scope>
    <source>
        <strain evidence="2 3">UWC36</strain>
    </source>
</reference>
<dbReference type="EMBL" id="JSWE01000124">
    <property type="protein sequence ID" value="KIE05097.1"/>
    <property type="molecule type" value="Genomic_DNA"/>
</dbReference>
<dbReference type="InterPro" id="IPR019290">
    <property type="entry name" value="GlycosylTrfase-like_prok"/>
</dbReference>
<dbReference type="Gene3D" id="3.90.550.10">
    <property type="entry name" value="Spore Coat Polysaccharide Biosynthesis Protein SpsA, Chain A"/>
    <property type="match status" value="1"/>
</dbReference>
<evidence type="ECO:0000313" key="2">
    <source>
        <dbReference type="EMBL" id="KIE05097.1"/>
    </source>
</evidence>
<dbReference type="Proteomes" id="UP000031258">
    <property type="component" value="Unassembled WGS sequence"/>
</dbReference>
<keyword evidence="3" id="KW-1185">Reference proteome</keyword>
<dbReference type="STRING" id="86105.NF27_EY01930"/>
<organism evidence="2 3">
    <name type="scientific">Candidatus Jidaibacter acanthamoebae</name>
    <dbReference type="NCBI Taxonomy" id="86105"/>
    <lineage>
        <taxon>Bacteria</taxon>
        <taxon>Pseudomonadati</taxon>
        <taxon>Pseudomonadota</taxon>
        <taxon>Alphaproteobacteria</taxon>
        <taxon>Rickettsiales</taxon>
        <taxon>Candidatus Midichloriaceae</taxon>
        <taxon>Candidatus Jidaibacter</taxon>
    </lineage>
</organism>